<gene>
    <name evidence="1" type="ORF">PGT21_009412</name>
    <name evidence="2" type="ORF">PGTUg99_001318</name>
</gene>
<organism evidence="1 3">
    <name type="scientific">Puccinia graminis f. sp. tritici</name>
    <dbReference type="NCBI Taxonomy" id="56615"/>
    <lineage>
        <taxon>Eukaryota</taxon>
        <taxon>Fungi</taxon>
        <taxon>Dikarya</taxon>
        <taxon>Basidiomycota</taxon>
        <taxon>Pucciniomycotina</taxon>
        <taxon>Pucciniomycetes</taxon>
        <taxon>Pucciniales</taxon>
        <taxon>Pucciniaceae</taxon>
        <taxon>Puccinia</taxon>
    </lineage>
</organism>
<reference evidence="3 4" key="1">
    <citation type="submission" date="2019-05" db="EMBL/GenBank/DDBJ databases">
        <title>Emergence of the Ug99 lineage of the wheat stem rust pathogen through somatic hybridization.</title>
        <authorList>
            <person name="Li F."/>
            <person name="Upadhyaya N.M."/>
            <person name="Sperschneider J."/>
            <person name="Matny O."/>
            <person name="Nguyen-Phuc H."/>
            <person name="Mago R."/>
            <person name="Raley C."/>
            <person name="Miller M.E."/>
            <person name="Silverstein K.A.T."/>
            <person name="Henningsen E."/>
            <person name="Hirsch C.D."/>
            <person name="Visser B."/>
            <person name="Pretorius Z.A."/>
            <person name="Steffenson B.J."/>
            <person name="Schwessinger B."/>
            <person name="Dodds P.N."/>
            <person name="Figueroa M."/>
        </authorList>
    </citation>
    <scope>NUCLEOTIDE SEQUENCE [LARGE SCALE GENOMIC DNA]</scope>
    <source>
        <strain evidence="1">21-0</strain>
        <strain evidence="2 4">Ug99</strain>
    </source>
</reference>
<comment type="caution">
    <text evidence="1">The sequence shown here is derived from an EMBL/GenBank/DDBJ whole genome shotgun (WGS) entry which is preliminary data.</text>
</comment>
<proteinExistence type="predicted"/>
<dbReference type="Proteomes" id="UP000324748">
    <property type="component" value="Unassembled WGS sequence"/>
</dbReference>
<dbReference type="OrthoDB" id="2508627at2759"/>
<dbReference type="EMBL" id="VSWC01000002">
    <property type="protein sequence ID" value="KAA1117501.1"/>
    <property type="molecule type" value="Genomic_DNA"/>
</dbReference>
<sequence>MFILLEQRLLARSLPEFLSLRSKTSQSKPEMLLWASVLVFNYVALLIVLTENPAECSVARLLKRMDTAIESGRLMESEPALAHTGQHFDDAKALQSGGLDLKNSPPVHQEATFEKTITPEKEQELLNKAKAKSRVLSRMFGINEKEMVPKLYNVLRNHHLGLLADEKYQTAALMDVEKLKMRPWKYKAFKKFINSGNHDKFYKDVAKERVMIKIEEAIDFLHPDHTKTEMKFFKKFLAGRNLRYKDPEQFTKRVEQLWVQWKESKHSKSFSFKVTAFGERVLRHVKKIYKKVFERYKKKSQ</sequence>
<evidence type="ECO:0000313" key="2">
    <source>
        <dbReference type="EMBL" id="KAA1118515.1"/>
    </source>
</evidence>
<evidence type="ECO:0000313" key="4">
    <source>
        <dbReference type="Proteomes" id="UP000325313"/>
    </source>
</evidence>
<protein>
    <submittedName>
        <fullName evidence="1">Uncharacterized protein</fullName>
    </submittedName>
</protein>
<keyword evidence="3" id="KW-1185">Reference proteome</keyword>
<dbReference type="AlphaFoldDB" id="A0A5B0QVZ6"/>
<name>A0A5B0QVZ6_PUCGR</name>
<evidence type="ECO:0000313" key="3">
    <source>
        <dbReference type="Proteomes" id="UP000324748"/>
    </source>
</evidence>
<dbReference type="EMBL" id="VDEP01000248">
    <property type="protein sequence ID" value="KAA1118515.1"/>
    <property type="molecule type" value="Genomic_DNA"/>
</dbReference>
<accession>A0A5B0QVZ6</accession>
<evidence type="ECO:0000313" key="1">
    <source>
        <dbReference type="EMBL" id="KAA1117501.1"/>
    </source>
</evidence>
<dbReference type="Proteomes" id="UP000325313">
    <property type="component" value="Unassembled WGS sequence"/>
</dbReference>